<sequence>MDLAKLSWLLEGLLERTPGARHALVLSRDGLKLCHSAGLGTDQADHLAAIAAGLQSLAHGASIEFGDGTGGVRQAMAEFYGGLLFIVEAGHGAHLAVIAGEDADPGLTGHNMNELVEQIGEHLTSPPRSDAEPAPGRA</sequence>
<protein>
    <submittedName>
        <fullName evidence="2">Putative regulator of Ras-like GTPase activity (Roadblock/LC7/MglB family)</fullName>
    </submittedName>
</protein>
<dbReference type="InterPro" id="IPR004942">
    <property type="entry name" value="Roadblock/LAMTOR2_dom"/>
</dbReference>
<comment type="caution">
    <text evidence="2">The sequence shown here is derived from an EMBL/GenBank/DDBJ whole genome shotgun (WGS) entry which is preliminary data.</text>
</comment>
<dbReference type="SUPFAM" id="SSF103196">
    <property type="entry name" value="Roadblock/LC7 domain"/>
    <property type="match status" value="1"/>
</dbReference>
<dbReference type="PANTHER" id="PTHR36222:SF1">
    <property type="entry name" value="SERINE PROTEASE INHIBITOR RV3364C"/>
    <property type="match status" value="1"/>
</dbReference>
<name>A0A4R6V364_9ACTN</name>
<evidence type="ECO:0000313" key="3">
    <source>
        <dbReference type="Proteomes" id="UP000295281"/>
    </source>
</evidence>
<dbReference type="Proteomes" id="UP000295281">
    <property type="component" value="Unassembled WGS sequence"/>
</dbReference>
<dbReference type="EMBL" id="SNYN01000005">
    <property type="protein sequence ID" value="TDQ53130.1"/>
    <property type="molecule type" value="Genomic_DNA"/>
</dbReference>
<dbReference type="SMART" id="SM00960">
    <property type="entry name" value="Robl_LC7"/>
    <property type="match status" value="1"/>
</dbReference>
<accession>A0A4R6V364</accession>
<dbReference type="PANTHER" id="PTHR36222">
    <property type="entry name" value="SERINE PROTEASE INHIBITOR RV3364C"/>
    <property type="match status" value="1"/>
</dbReference>
<evidence type="ECO:0000313" key="2">
    <source>
        <dbReference type="EMBL" id="TDQ53130.1"/>
    </source>
</evidence>
<dbReference type="RefSeq" id="WP_133741223.1">
    <property type="nucleotide sequence ID" value="NZ_SNYN01000005.1"/>
</dbReference>
<gene>
    <name evidence="2" type="ORF">EV190_105252</name>
</gene>
<dbReference type="OrthoDB" id="5187023at2"/>
<dbReference type="InterPro" id="IPR053141">
    <property type="entry name" value="Mycobact_SerProt_Inhib_Rv3364c"/>
</dbReference>
<organism evidence="2 3">
    <name type="scientific">Actinorugispora endophytica</name>
    <dbReference type="NCBI Taxonomy" id="1605990"/>
    <lineage>
        <taxon>Bacteria</taxon>
        <taxon>Bacillati</taxon>
        <taxon>Actinomycetota</taxon>
        <taxon>Actinomycetes</taxon>
        <taxon>Streptosporangiales</taxon>
        <taxon>Nocardiopsidaceae</taxon>
        <taxon>Actinorugispora</taxon>
    </lineage>
</organism>
<dbReference type="Gene3D" id="3.30.450.30">
    <property type="entry name" value="Dynein light chain 2a, cytoplasmic"/>
    <property type="match status" value="1"/>
</dbReference>
<keyword evidence="3" id="KW-1185">Reference proteome</keyword>
<dbReference type="Pfam" id="PF03259">
    <property type="entry name" value="Robl_LC7"/>
    <property type="match status" value="1"/>
</dbReference>
<reference evidence="2 3" key="1">
    <citation type="submission" date="2019-03" db="EMBL/GenBank/DDBJ databases">
        <title>Genomic Encyclopedia of Type Strains, Phase IV (KMG-IV): sequencing the most valuable type-strain genomes for metagenomic binning, comparative biology and taxonomic classification.</title>
        <authorList>
            <person name="Goeker M."/>
        </authorList>
    </citation>
    <scope>NUCLEOTIDE SEQUENCE [LARGE SCALE GENOMIC DNA]</scope>
    <source>
        <strain evidence="2 3">DSM 46770</strain>
    </source>
</reference>
<evidence type="ECO:0000259" key="1">
    <source>
        <dbReference type="SMART" id="SM00960"/>
    </source>
</evidence>
<proteinExistence type="predicted"/>
<feature type="domain" description="Roadblock/LAMTOR2" evidence="1">
    <location>
        <begin position="7"/>
        <end position="99"/>
    </location>
</feature>
<dbReference type="AlphaFoldDB" id="A0A4R6V364"/>